<keyword evidence="2" id="KW-0472">Membrane</keyword>
<name>A0A6C0B0U3_9ZZZZ</name>
<keyword evidence="2" id="KW-1133">Transmembrane helix</keyword>
<feature type="transmembrane region" description="Helical" evidence="2">
    <location>
        <begin position="133"/>
        <end position="156"/>
    </location>
</feature>
<feature type="compositionally biased region" description="Low complexity" evidence="1">
    <location>
        <begin position="41"/>
        <end position="69"/>
    </location>
</feature>
<feature type="transmembrane region" description="Helical" evidence="2">
    <location>
        <begin position="101"/>
        <end position="121"/>
    </location>
</feature>
<evidence type="ECO:0000313" key="3">
    <source>
        <dbReference type="EMBL" id="QHS85138.1"/>
    </source>
</evidence>
<protein>
    <submittedName>
        <fullName evidence="3">Uncharacterized protein</fullName>
    </submittedName>
</protein>
<evidence type="ECO:0000256" key="1">
    <source>
        <dbReference type="SAM" id="MobiDB-lite"/>
    </source>
</evidence>
<keyword evidence="2" id="KW-0812">Transmembrane</keyword>
<reference evidence="3" key="1">
    <citation type="journal article" date="2020" name="Nature">
        <title>Giant virus diversity and host interactions through global metagenomics.</title>
        <authorList>
            <person name="Schulz F."/>
            <person name="Roux S."/>
            <person name="Paez-Espino D."/>
            <person name="Jungbluth S."/>
            <person name="Walsh D.A."/>
            <person name="Denef V.J."/>
            <person name="McMahon K.D."/>
            <person name="Konstantinidis K.T."/>
            <person name="Eloe-Fadrosh E.A."/>
            <person name="Kyrpides N.C."/>
            <person name="Woyke T."/>
        </authorList>
    </citation>
    <scope>NUCLEOTIDE SEQUENCE</scope>
    <source>
        <strain evidence="3">GVMAG-M-3300009182-67</strain>
    </source>
</reference>
<dbReference type="AlphaFoldDB" id="A0A6C0B0U3"/>
<organism evidence="3">
    <name type="scientific">viral metagenome</name>
    <dbReference type="NCBI Taxonomy" id="1070528"/>
    <lineage>
        <taxon>unclassified sequences</taxon>
        <taxon>metagenomes</taxon>
        <taxon>organismal metagenomes</taxon>
    </lineage>
</organism>
<dbReference type="EMBL" id="MN739040">
    <property type="protein sequence ID" value="QHS85138.1"/>
    <property type="molecule type" value="Genomic_DNA"/>
</dbReference>
<proteinExistence type="predicted"/>
<feature type="region of interest" description="Disordered" evidence="1">
    <location>
        <begin position="1"/>
        <end position="78"/>
    </location>
</feature>
<sequence>MSSPEEGGTKIRRNSPPPEMPPPPPPQMPPPPQVDPREDMMQQQMLQQQMMQQQMMQQQPQGYQQPPQQNAMGPTRGILKKSTFGGKSTFSGAFDSPTLKYTLLVIVIFMLLNSKFIWKQIMHFPLMGSAEPSVVALIVNSVIAGMAFYLISSFLIKN</sequence>
<accession>A0A6C0B0U3</accession>
<evidence type="ECO:0000256" key="2">
    <source>
        <dbReference type="SAM" id="Phobius"/>
    </source>
</evidence>
<feature type="compositionally biased region" description="Pro residues" evidence="1">
    <location>
        <begin position="15"/>
        <end position="34"/>
    </location>
</feature>